<protein>
    <submittedName>
        <fullName evidence="1">Uncharacterized protein</fullName>
    </submittedName>
</protein>
<dbReference type="RefSeq" id="WP_259543235.1">
    <property type="nucleotide sequence ID" value="NZ_JANLCJ010000314.1"/>
</dbReference>
<gene>
    <name evidence="1" type="ORF">N1032_24920</name>
</gene>
<dbReference type="Proteomes" id="UP001165586">
    <property type="component" value="Unassembled WGS sequence"/>
</dbReference>
<sequence>FDTALNQIQVQYTQMQTLVNTVNTTSSAILGYKADVQAMVTIAQQAQSAVSDIFSQAKKYNLASVYKFKESNINTNSYTITTDAAVQRITLNTGVTTINLVENPAEDPSVARQLTLIFVQGTGSNSIKWSNNIRWNAGREPRLSFIEDYEDVVTVITVDKGKTWYGFSNGGWFPPTP</sequence>
<feature type="non-terminal residue" evidence="1">
    <location>
        <position position="1"/>
    </location>
</feature>
<keyword evidence="2" id="KW-1185">Reference proteome</keyword>
<name>A0ABT2HAP1_9MICO</name>
<accession>A0ABT2HAP1</accession>
<reference evidence="1" key="1">
    <citation type="submission" date="2022-08" db="EMBL/GenBank/DDBJ databases">
        <authorList>
            <person name="Deng Y."/>
            <person name="Han X.-F."/>
            <person name="Zhang Y.-Q."/>
        </authorList>
    </citation>
    <scope>NUCLEOTIDE SEQUENCE</scope>
    <source>
        <strain evidence="1">CPCC 203386</strain>
    </source>
</reference>
<comment type="caution">
    <text evidence="1">The sequence shown here is derived from an EMBL/GenBank/DDBJ whole genome shotgun (WGS) entry which is preliminary data.</text>
</comment>
<evidence type="ECO:0000313" key="2">
    <source>
        <dbReference type="Proteomes" id="UP001165586"/>
    </source>
</evidence>
<organism evidence="1 2">
    <name type="scientific">Herbiconiux daphne</name>
    <dbReference type="NCBI Taxonomy" id="2970914"/>
    <lineage>
        <taxon>Bacteria</taxon>
        <taxon>Bacillati</taxon>
        <taxon>Actinomycetota</taxon>
        <taxon>Actinomycetes</taxon>
        <taxon>Micrococcales</taxon>
        <taxon>Microbacteriaceae</taxon>
        <taxon>Herbiconiux</taxon>
    </lineage>
</organism>
<dbReference type="EMBL" id="JANLCJ010000314">
    <property type="protein sequence ID" value="MCS5736973.1"/>
    <property type="molecule type" value="Genomic_DNA"/>
</dbReference>
<proteinExistence type="predicted"/>
<evidence type="ECO:0000313" key="1">
    <source>
        <dbReference type="EMBL" id="MCS5736973.1"/>
    </source>
</evidence>